<name>F7NNV8_9FIRM</name>
<dbReference type="EMBL" id="AFGF01000234">
    <property type="protein sequence ID" value="EGO62292.1"/>
    <property type="molecule type" value="Genomic_DNA"/>
</dbReference>
<proteinExistence type="predicted"/>
<dbReference type="OrthoDB" id="1883113at2"/>
<dbReference type="AlphaFoldDB" id="F7NNV8"/>
<accession>F7NNV8</accession>
<organism evidence="1 2">
    <name type="scientific">Acetonema longum DSM 6540</name>
    <dbReference type="NCBI Taxonomy" id="1009370"/>
    <lineage>
        <taxon>Bacteria</taxon>
        <taxon>Bacillati</taxon>
        <taxon>Bacillota</taxon>
        <taxon>Negativicutes</taxon>
        <taxon>Acetonemataceae</taxon>
        <taxon>Acetonema</taxon>
    </lineage>
</organism>
<dbReference type="RefSeq" id="WP_004098949.1">
    <property type="nucleotide sequence ID" value="NZ_AFGF01000234.1"/>
</dbReference>
<sequence>MDTDERQGIAAQIAALHETCESAIHYIYNKAVDGELASVKDIAADTAAAYSAILRHVDVIATKQEMQFFSLLGALIQLELNGLSQALQDRRREYQTSGAFRALVNHYCFSEQLFPCLQNCGATVGTIDVEHIFSTPRYILKLAQLPMILSQTQQKPSLLSYCDSILQQAEARFAETRDISSEAVGSFVETIMPEDRHTQILLYSFLLQVTFDPRYFALLTDYIQNGEITVAAKNELYWFLLHKSFAVPKIRQARNSCSMRACYQSLFQEWKRQVVKHRDWLPYMNRKKKSVIILTSQFLGLMHAPTRMAMDHCISLKKLGWDVSIINVASMPHDSLSLYLYKPFVANHIPKLDHVSYIEDEADNIRYKLPFRQCKEILTSRVELESVLDFIYQVNPELVYCVGDSNLLGDLCSQFTTVAVLPCSFEFPVMAGSIPVIFRRLCESDGEILLHDNLEAGDVVEATPTYRVTRQEKKFERSAFDVPESAFAVAIVGNRLDQEIDAPCVEELDRLLQNDPEVFLVFIGSLTKHGELCSRFRTFAARSVCIGYQQELMAVYGMCDAYLNIPRSGGGTSAVEALVAGLPVMTLPAGDVAFAVGEAFQFAGFSEIEQYVRRCIIDREFYKEQQSRAERRAEALLDSKAAMADFIEKLRGKAMLPPKRQ</sequence>
<dbReference type="STRING" id="1009370.ALO_18997"/>
<evidence type="ECO:0000313" key="1">
    <source>
        <dbReference type="EMBL" id="EGO62292.1"/>
    </source>
</evidence>
<comment type="caution">
    <text evidence="1">The sequence shown here is derived from an EMBL/GenBank/DDBJ whole genome shotgun (WGS) entry which is preliminary data.</text>
</comment>
<keyword evidence="2" id="KW-1185">Reference proteome</keyword>
<protein>
    <submittedName>
        <fullName evidence="1">Multimeric flavodoxin domain-containing protein</fullName>
    </submittedName>
</protein>
<evidence type="ECO:0000313" key="2">
    <source>
        <dbReference type="Proteomes" id="UP000003240"/>
    </source>
</evidence>
<reference evidence="1 2" key="1">
    <citation type="journal article" date="2011" name="EMBO J.">
        <title>Structural diversity of bacterial flagellar motors.</title>
        <authorList>
            <person name="Chen S."/>
            <person name="Beeby M."/>
            <person name="Murphy G.E."/>
            <person name="Leadbetter J.R."/>
            <person name="Hendrixson D.R."/>
            <person name="Briegel A."/>
            <person name="Li Z."/>
            <person name="Shi J."/>
            <person name="Tocheva E.I."/>
            <person name="Muller A."/>
            <person name="Dobro M.J."/>
            <person name="Jensen G.J."/>
        </authorList>
    </citation>
    <scope>NUCLEOTIDE SEQUENCE [LARGE SCALE GENOMIC DNA]</scope>
    <source>
        <strain evidence="1 2">DSM 6540</strain>
    </source>
</reference>
<dbReference type="SUPFAM" id="SSF53756">
    <property type="entry name" value="UDP-Glycosyltransferase/glycogen phosphorylase"/>
    <property type="match status" value="1"/>
</dbReference>
<dbReference type="Proteomes" id="UP000003240">
    <property type="component" value="Unassembled WGS sequence"/>
</dbReference>
<dbReference type="eggNOG" id="COG0438">
    <property type="taxonomic scope" value="Bacteria"/>
</dbReference>
<gene>
    <name evidence="1" type="ORF">ALO_18997</name>
</gene>
<dbReference type="Gene3D" id="3.40.50.2000">
    <property type="entry name" value="Glycogen Phosphorylase B"/>
    <property type="match status" value="1"/>
</dbReference>